<dbReference type="InterPro" id="IPR017441">
    <property type="entry name" value="Protein_kinase_ATP_BS"/>
</dbReference>
<dbReference type="STRING" id="133412.A0A1R1Y279"/>
<feature type="binding site" evidence="4">
    <location>
        <position position="40"/>
    </location>
    <ligand>
        <name>ATP</name>
        <dbReference type="ChEBI" id="CHEBI:30616"/>
    </ligand>
</feature>
<evidence type="ECO:0000259" key="5">
    <source>
        <dbReference type="PROSITE" id="PS50011"/>
    </source>
</evidence>
<comment type="caution">
    <text evidence="6">The sequence shown here is derived from an EMBL/GenBank/DDBJ whole genome shotgun (WGS) entry which is preliminary data.</text>
</comment>
<organism evidence="6 7">
    <name type="scientific">Smittium culicis</name>
    <dbReference type="NCBI Taxonomy" id="133412"/>
    <lineage>
        <taxon>Eukaryota</taxon>
        <taxon>Fungi</taxon>
        <taxon>Fungi incertae sedis</taxon>
        <taxon>Zoopagomycota</taxon>
        <taxon>Kickxellomycotina</taxon>
        <taxon>Harpellomycetes</taxon>
        <taxon>Harpellales</taxon>
        <taxon>Legeriomycetaceae</taxon>
        <taxon>Smittium</taxon>
    </lineage>
</organism>
<dbReference type="PROSITE" id="PS50011">
    <property type="entry name" value="PROTEIN_KINASE_DOM"/>
    <property type="match status" value="1"/>
</dbReference>
<evidence type="ECO:0000256" key="3">
    <source>
        <dbReference type="ARBA" id="ARBA00022840"/>
    </source>
</evidence>
<dbReference type="OrthoDB" id="8693905at2759"/>
<keyword evidence="7" id="KW-1185">Reference proteome</keyword>
<dbReference type="EMBL" id="LSSN01001147">
    <property type="protein sequence ID" value="OMJ20826.1"/>
    <property type="molecule type" value="Genomic_DNA"/>
</dbReference>
<dbReference type="PROSITE" id="PS00107">
    <property type="entry name" value="PROTEIN_KINASE_ATP"/>
    <property type="match status" value="1"/>
</dbReference>
<dbReference type="InterPro" id="IPR050629">
    <property type="entry name" value="STE20/SPS1-PAK"/>
</dbReference>
<dbReference type="Gene3D" id="1.10.510.10">
    <property type="entry name" value="Transferase(Phosphotransferase) domain 1"/>
    <property type="match status" value="1"/>
</dbReference>
<dbReference type="AlphaFoldDB" id="A0A1R1Y279"/>
<sequence>MSQEPRTIGHYQLGDSIGRGAYGAVYRALDIHTGQVVAIKQVITEGEDKDDVIASTTHPNIVKYYGYVQTEKDLNIILEYCEGGSLQNTISKFGQISEKLVGIFIYQTLAGLDYLHSKEVIHRDIKAANLLSTKSGIVKLSDFGTSRLYDGKVTMAGSPYWGTLSYQYNIKFIAPEVITMNGATRASDIWSLGCTVIQLFTGEAPYQKMTVPSALFHMVNNDCPPLPQNASPVII</sequence>
<dbReference type="EC" id="2.7.11.1" evidence="1"/>
<dbReference type="GO" id="GO:0004674">
    <property type="term" value="F:protein serine/threonine kinase activity"/>
    <property type="evidence" value="ECO:0007669"/>
    <property type="project" value="UniProtKB-EC"/>
</dbReference>
<dbReference type="PANTHER" id="PTHR48012">
    <property type="entry name" value="STERILE20-LIKE KINASE, ISOFORM B-RELATED"/>
    <property type="match status" value="1"/>
</dbReference>
<evidence type="ECO:0000313" key="7">
    <source>
        <dbReference type="Proteomes" id="UP000187283"/>
    </source>
</evidence>
<dbReference type="Proteomes" id="UP000187283">
    <property type="component" value="Unassembled WGS sequence"/>
</dbReference>
<proteinExistence type="predicted"/>
<dbReference type="GO" id="GO:0005737">
    <property type="term" value="C:cytoplasm"/>
    <property type="evidence" value="ECO:0007669"/>
    <property type="project" value="TreeGrafter"/>
</dbReference>
<protein>
    <recommendedName>
        <fullName evidence="1">non-specific serine/threonine protein kinase</fullName>
        <ecNumber evidence="1">2.7.11.1</ecNumber>
    </recommendedName>
</protein>
<evidence type="ECO:0000256" key="2">
    <source>
        <dbReference type="ARBA" id="ARBA00022741"/>
    </source>
</evidence>
<keyword evidence="3 4" id="KW-0067">ATP-binding</keyword>
<dbReference type="SMART" id="SM00220">
    <property type="entry name" value="S_TKc"/>
    <property type="match status" value="1"/>
</dbReference>
<evidence type="ECO:0000256" key="4">
    <source>
        <dbReference type="PROSITE-ProRule" id="PRU10141"/>
    </source>
</evidence>
<gene>
    <name evidence="6" type="ORF">AYI70_g3858</name>
</gene>
<evidence type="ECO:0000313" key="6">
    <source>
        <dbReference type="EMBL" id="OMJ20826.1"/>
    </source>
</evidence>
<dbReference type="Pfam" id="PF00069">
    <property type="entry name" value="Pkinase"/>
    <property type="match status" value="1"/>
</dbReference>
<name>A0A1R1Y279_9FUNG</name>
<dbReference type="GO" id="GO:0005524">
    <property type="term" value="F:ATP binding"/>
    <property type="evidence" value="ECO:0007669"/>
    <property type="project" value="UniProtKB-UniRule"/>
</dbReference>
<keyword evidence="2 4" id="KW-0547">Nucleotide-binding</keyword>
<accession>A0A1R1Y279</accession>
<feature type="domain" description="Protein kinase" evidence="5">
    <location>
        <begin position="11"/>
        <end position="235"/>
    </location>
</feature>
<reference evidence="6 7" key="1">
    <citation type="submission" date="2017-01" db="EMBL/GenBank/DDBJ databases">
        <authorList>
            <person name="Mah S.A."/>
            <person name="Swanson W.J."/>
            <person name="Moy G.W."/>
            <person name="Vacquier V.D."/>
        </authorList>
    </citation>
    <scope>NUCLEOTIDE SEQUENCE [LARGE SCALE GENOMIC DNA]</scope>
    <source>
        <strain evidence="6 7">GSMNP</strain>
    </source>
</reference>
<dbReference type="PANTHER" id="PTHR48012:SF26">
    <property type="entry name" value="SERINE_THREONINE-PROTEIN KINASE DDB_G0283821-RELATED"/>
    <property type="match status" value="1"/>
</dbReference>
<evidence type="ECO:0000256" key="1">
    <source>
        <dbReference type="ARBA" id="ARBA00012513"/>
    </source>
</evidence>
<dbReference type="SUPFAM" id="SSF56112">
    <property type="entry name" value="Protein kinase-like (PK-like)"/>
    <property type="match status" value="1"/>
</dbReference>
<dbReference type="InterPro" id="IPR011009">
    <property type="entry name" value="Kinase-like_dom_sf"/>
</dbReference>
<dbReference type="InterPro" id="IPR000719">
    <property type="entry name" value="Prot_kinase_dom"/>
</dbReference>